<name>A0A4P2VS48_FLUSA</name>
<dbReference type="EMBL" id="AP019368">
    <property type="protein sequence ID" value="BBH52075.1"/>
    <property type="molecule type" value="Genomic_DNA"/>
</dbReference>
<keyword evidence="9 10" id="KW-0472">Membrane</keyword>
<evidence type="ECO:0000256" key="3">
    <source>
        <dbReference type="ARBA" id="ARBA00022448"/>
    </source>
</evidence>
<keyword evidence="13" id="KW-1185">Reference proteome</keyword>
<dbReference type="InterPro" id="IPR004692">
    <property type="entry name" value="SecG"/>
</dbReference>
<evidence type="ECO:0000256" key="9">
    <source>
        <dbReference type="ARBA" id="ARBA00023136"/>
    </source>
</evidence>
<comment type="subcellular location">
    <subcellularLocation>
        <location evidence="1 10">Cell membrane</location>
        <topology evidence="1 10">Multi-pass membrane protein</topology>
    </subcellularLocation>
</comment>
<dbReference type="Pfam" id="PF03840">
    <property type="entry name" value="SecG"/>
    <property type="match status" value="1"/>
</dbReference>
<keyword evidence="8 10" id="KW-0811">Translocation</keyword>
<evidence type="ECO:0000256" key="7">
    <source>
        <dbReference type="ARBA" id="ARBA00022989"/>
    </source>
</evidence>
<dbReference type="RefSeq" id="WP_130606205.1">
    <property type="nucleotide sequence ID" value="NZ_AP019368.1"/>
</dbReference>
<dbReference type="GO" id="GO:0005886">
    <property type="term" value="C:plasma membrane"/>
    <property type="evidence" value="ECO:0007669"/>
    <property type="project" value="UniProtKB-SubCell"/>
</dbReference>
<comment type="similarity">
    <text evidence="2 10">Belongs to the SecG family.</text>
</comment>
<evidence type="ECO:0000256" key="4">
    <source>
        <dbReference type="ARBA" id="ARBA00022475"/>
    </source>
</evidence>
<evidence type="ECO:0000256" key="10">
    <source>
        <dbReference type="RuleBase" id="RU365087"/>
    </source>
</evidence>
<dbReference type="GO" id="GO:0065002">
    <property type="term" value="P:intracellular protein transmembrane transport"/>
    <property type="evidence" value="ECO:0007669"/>
    <property type="project" value="TreeGrafter"/>
</dbReference>
<dbReference type="KEGG" id="sbf:JCM31447_05120"/>
<sequence>MISTLLTTLLIIDALVLIVLIIVLQQGNEGGLGGAFGGGNSAGFFGATGGVKLIVRATWVCGILFFILAMSSSWVRTSNKYELNNLLEKSLTAPSVPTAVPATNTEPILPAQQPLEEKSQNVPANPAK</sequence>
<dbReference type="Proteomes" id="UP000291236">
    <property type="component" value="Chromosome"/>
</dbReference>
<gene>
    <name evidence="12" type="ORF">JCM31447_05120</name>
</gene>
<feature type="transmembrane region" description="Helical" evidence="10">
    <location>
        <begin position="44"/>
        <end position="70"/>
    </location>
</feature>
<evidence type="ECO:0000313" key="13">
    <source>
        <dbReference type="Proteomes" id="UP000291236"/>
    </source>
</evidence>
<dbReference type="NCBIfam" id="TIGR00810">
    <property type="entry name" value="secG"/>
    <property type="match status" value="1"/>
</dbReference>
<proteinExistence type="inferred from homology"/>
<evidence type="ECO:0000256" key="8">
    <source>
        <dbReference type="ARBA" id="ARBA00023010"/>
    </source>
</evidence>
<dbReference type="PANTHER" id="PTHR34182">
    <property type="entry name" value="PROTEIN-EXPORT MEMBRANE PROTEIN SECG"/>
    <property type="match status" value="1"/>
</dbReference>
<keyword evidence="7 10" id="KW-1133">Transmembrane helix</keyword>
<evidence type="ECO:0000313" key="12">
    <source>
        <dbReference type="EMBL" id="BBH52075.1"/>
    </source>
</evidence>
<dbReference type="PRINTS" id="PR01651">
    <property type="entry name" value="SECGEXPORT"/>
</dbReference>
<evidence type="ECO:0000256" key="6">
    <source>
        <dbReference type="ARBA" id="ARBA00022927"/>
    </source>
</evidence>
<keyword evidence="4 10" id="KW-1003">Cell membrane</keyword>
<evidence type="ECO:0000256" key="1">
    <source>
        <dbReference type="ARBA" id="ARBA00004651"/>
    </source>
</evidence>
<accession>A0A4P2VS48</accession>
<keyword evidence="3 10" id="KW-0813">Transport</keyword>
<comment type="function">
    <text evidence="10">Involved in protein export. Participates in an early event of protein translocation.</text>
</comment>
<evidence type="ECO:0000256" key="5">
    <source>
        <dbReference type="ARBA" id="ARBA00022692"/>
    </source>
</evidence>
<keyword evidence="6 10" id="KW-0653">Protein transport</keyword>
<feature type="transmembrane region" description="Helical" evidence="10">
    <location>
        <begin position="5"/>
        <end position="24"/>
    </location>
</feature>
<organism evidence="12 13">
    <name type="scientific">Fluviispira sanaruensis</name>
    <dbReference type="NCBI Taxonomy" id="2493639"/>
    <lineage>
        <taxon>Bacteria</taxon>
        <taxon>Pseudomonadati</taxon>
        <taxon>Bdellovibrionota</taxon>
        <taxon>Oligoflexia</taxon>
        <taxon>Silvanigrellales</taxon>
        <taxon>Silvanigrellaceae</taxon>
        <taxon>Fluviispira</taxon>
    </lineage>
</organism>
<dbReference type="GO" id="GO:0043952">
    <property type="term" value="P:protein transport by the Sec complex"/>
    <property type="evidence" value="ECO:0007669"/>
    <property type="project" value="TreeGrafter"/>
</dbReference>
<evidence type="ECO:0000256" key="11">
    <source>
        <dbReference type="SAM" id="MobiDB-lite"/>
    </source>
</evidence>
<dbReference type="GO" id="GO:0015450">
    <property type="term" value="F:protein-transporting ATPase activity"/>
    <property type="evidence" value="ECO:0007669"/>
    <property type="project" value="UniProtKB-UniRule"/>
</dbReference>
<dbReference type="OrthoDB" id="9992511at2"/>
<feature type="region of interest" description="Disordered" evidence="11">
    <location>
        <begin position="98"/>
        <end position="128"/>
    </location>
</feature>
<evidence type="ECO:0000256" key="2">
    <source>
        <dbReference type="ARBA" id="ARBA00008445"/>
    </source>
</evidence>
<dbReference type="PANTHER" id="PTHR34182:SF1">
    <property type="entry name" value="PROTEIN-EXPORT MEMBRANE PROTEIN SECG"/>
    <property type="match status" value="1"/>
</dbReference>
<reference evidence="12 13" key="1">
    <citation type="submission" date="2018-12" db="EMBL/GenBank/DDBJ databases">
        <title>Rubrispira sanarue gen. nov., sp., nov., a member of the order Silvanigrellales, isolated from a brackish lake in Hamamatsu Japan.</title>
        <authorList>
            <person name="Maejima Y."/>
            <person name="Iino T."/>
            <person name="Muraguchi Y."/>
            <person name="Fukuda K."/>
            <person name="Nojiri H."/>
            <person name="Ohkuma M."/>
            <person name="Moriuchi R."/>
            <person name="Dohra H."/>
            <person name="Kimbara K."/>
            <person name="Shintani M."/>
        </authorList>
    </citation>
    <scope>NUCLEOTIDE SEQUENCE [LARGE SCALE GENOMIC DNA]</scope>
    <source>
        <strain evidence="12 13">RF1110005</strain>
    </source>
</reference>
<keyword evidence="5 10" id="KW-0812">Transmembrane</keyword>
<dbReference type="AlphaFoldDB" id="A0A4P2VS48"/>
<dbReference type="GO" id="GO:0009306">
    <property type="term" value="P:protein secretion"/>
    <property type="evidence" value="ECO:0007669"/>
    <property type="project" value="UniProtKB-UniRule"/>
</dbReference>
<protein>
    <recommendedName>
        <fullName evidence="10">Protein-export membrane protein SecG</fullName>
    </recommendedName>
</protein>